<dbReference type="Pfam" id="PF00174">
    <property type="entry name" value="Oxidored_molyb"/>
    <property type="match status" value="1"/>
</dbReference>
<dbReference type="Gene3D" id="3.90.420.10">
    <property type="entry name" value="Oxidoreductase, molybdopterin-binding domain"/>
    <property type="match status" value="1"/>
</dbReference>
<gene>
    <name evidence="3" type="ORF">D9V37_10930</name>
</gene>
<dbReference type="AlphaFoldDB" id="A0A3L8P0V9"/>
<name>A0A3L8P0V9_9ACTN</name>
<dbReference type="EMBL" id="RDBE01000007">
    <property type="protein sequence ID" value="RLV49080.1"/>
    <property type="molecule type" value="Genomic_DNA"/>
</dbReference>
<dbReference type="CDD" id="cd00321">
    <property type="entry name" value="SO_family_Moco"/>
    <property type="match status" value="1"/>
</dbReference>
<dbReference type="OrthoDB" id="5241952at2"/>
<dbReference type="PANTHER" id="PTHR43032:SF2">
    <property type="entry name" value="BLL0505 PROTEIN"/>
    <property type="match status" value="1"/>
</dbReference>
<dbReference type="GO" id="GO:0022904">
    <property type="term" value="P:respiratory electron transport chain"/>
    <property type="evidence" value="ECO:0007669"/>
    <property type="project" value="InterPro"/>
</dbReference>
<dbReference type="InterPro" id="IPR036374">
    <property type="entry name" value="OxRdtase_Mopterin-bd_sf"/>
</dbReference>
<keyword evidence="1" id="KW-0472">Membrane</keyword>
<dbReference type="PANTHER" id="PTHR43032">
    <property type="entry name" value="PROTEIN-METHIONINE-SULFOXIDE REDUCTASE"/>
    <property type="match status" value="1"/>
</dbReference>
<dbReference type="RefSeq" id="WP_121806532.1">
    <property type="nucleotide sequence ID" value="NZ_RDBE01000007.1"/>
</dbReference>
<protein>
    <submittedName>
        <fullName evidence="3">Molybdopterin-binding protein</fullName>
    </submittedName>
</protein>
<dbReference type="GO" id="GO:0016020">
    <property type="term" value="C:membrane"/>
    <property type="evidence" value="ECO:0007669"/>
    <property type="project" value="InterPro"/>
</dbReference>
<feature type="transmembrane region" description="Helical" evidence="1">
    <location>
        <begin position="145"/>
        <end position="162"/>
    </location>
</feature>
<organism evidence="3 4">
    <name type="scientific">Nocardioides mangrovicus</name>
    <dbReference type="NCBI Taxonomy" id="2478913"/>
    <lineage>
        <taxon>Bacteria</taxon>
        <taxon>Bacillati</taxon>
        <taxon>Actinomycetota</taxon>
        <taxon>Actinomycetes</taxon>
        <taxon>Propionibacteriales</taxon>
        <taxon>Nocardioidaceae</taxon>
        <taxon>Nocardioides</taxon>
    </lineage>
</organism>
<dbReference type="Proteomes" id="UP000281708">
    <property type="component" value="Unassembled WGS sequence"/>
</dbReference>
<feature type="transmembrane region" description="Helical" evidence="1">
    <location>
        <begin position="20"/>
        <end position="44"/>
    </location>
</feature>
<evidence type="ECO:0000259" key="2">
    <source>
        <dbReference type="Pfam" id="PF00174"/>
    </source>
</evidence>
<proteinExistence type="predicted"/>
<sequence length="387" mass="41998">MALRPPRESDFTSHLRSPAVAARVGTVLGICFGLCFLTGLVSHWSQDPNPWFFVPTRPTWGYRLTQGLHVASGTAAIPLLLIKLWTVYPKLFAETPWRDLRRLVLTGLERASIGVLVAAGVFELATGLLNTTQWYPWQFHFRATHYAVGWLAVGSLLVHVAVKLPIIRDAWRSDVESTAQDRPTTAVASSGITRRGLVVTAYLSAAVAVVASAGSTVPLLRRVSVFGVRSGGGPQGVPINKSARAARVTALATSADYALELVNGDRTVRLTVAELVALPRHTSGLPIACVEGWSAHGTWDGVRMRDLMDMVGRPAGADVVVRSLQPSGPYRATLLPHSFVEDDLTLLATHLDGERLSLDHGFPCRVIAPNRPGVLQTKWVHRLEVRA</sequence>
<comment type="caution">
    <text evidence="3">The sequence shown here is derived from an EMBL/GenBank/DDBJ whole genome shotgun (WGS) entry which is preliminary data.</text>
</comment>
<feature type="transmembrane region" description="Helical" evidence="1">
    <location>
        <begin position="197"/>
        <end position="220"/>
    </location>
</feature>
<reference evidence="3 4" key="1">
    <citation type="submission" date="2018-10" db="EMBL/GenBank/DDBJ databases">
        <title>Marmoricola sp. 4Q3S-7 whole genome shotgun sequence.</title>
        <authorList>
            <person name="Li F."/>
        </authorList>
    </citation>
    <scope>NUCLEOTIDE SEQUENCE [LARGE SCALE GENOMIC DNA]</scope>
    <source>
        <strain evidence="3 4">4Q3S-7</strain>
    </source>
</reference>
<keyword evidence="1" id="KW-0812">Transmembrane</keyword>
<keyword evidence="1" id="KW-1133">Transmembrane helix</keyword>
<keyword evidence="4" id="KW-1185">Reference proteome</keyword>
<evidence type="ECO:0000256" key="1">
    <source>
        <dbReference type="SAM" id="Phobius"/>
    </source>
</evidence>
<feature type="transmembrane region" description="Helical" evidence="1">
    <location>
        <begin position="103"/>
        <end position="125"/>
    </location>
</feature>
<evidence type="ECO:0000313" key="4">
    <source>
        <dbReference type="Proteomes" id="UP000281708"/>
    </source>
</evidence>
<accession>A0A3L8P0V9</accession>
<feature type="transmembrane region" description="Helical" evidence="1">
    <location>
        <begin position="64"/>
        <end position="82"/>
    </location>
</feature>
<dbReference type="SUPFAM" id="SSF81342">
    <property type="entry name" value="Transmembrane di-heme cytochromes"/>
    <property type="match status" value="1"/>
</dbReference>
<evidence type="ECO:0000313" key="3">
    <source>
        <dbReference type="EMBL" id="RLV49080.1"/>
    </source>
</evidence>
<feature type="domain" description="Oxidoreductase molybdopterin-binding" evidence="2">
    <location>
        <begin position="254"/>
        <end position="386"/>
    </location>
</feature>
<dbReference type="SUPFAM" id="SSF56524">
    <property type="entry name" value="Oxidoreductase molybdopterin-binding domain"/>
    <property type="match status" value="1"/>
</dbReference>
<dbReference type="InterPro" id="IPR016174">
    <property type="entry name" value="Di-haem_cyt_TM"/>
</dbReference>
<dbReference type="InterPro" id="IPR000572">
    <property type="entry name" value="OxRdtase_Mopterin-bd_dom"/>
</dbReference>